<reference evidence="1 2" key="1">
    <citation type="submission" date="2019-08" db="EMBL/GenBank/DDBJ databases">
        <title>The genome of the soybean aphid Biotype 1, its phylome, world population structure and adaptation to the North American continent.</title>
        <authorList>
            <person name="Giordano R."/>
            <person name="Donthu R.K."/>
            <person name="Hernandez A.G."/>
            <person name="Wright C.L."/>
            <person name="Zimin A.V."/>
        </authorList>
    </citation>
    <scope>NUCLEOTIDE SEQUENCE [LARGE SCALE GENOMIC DNA]</scope>
    <source>
        <tissue evidence="1">Whole aphids</tissue>
    </source>
</reference>
<accession>A0A6G0TS24</accession>
<dbReference type="AlphaFoldDB" id="A0A6G0TS24"/>
<dbReference type="OrthoDB" id="6599369at2759"/>
<keyword evidence="2" id="KW-1185">Reference proteome</keyword>
<protein>
    <submittedName>
        <fullName evidence="1">Uncharacterized protein</fullName>
    </submittedName>
</protein>
<name>A0A6G0TS24_APHGL</name>
<comment type="caution">
    <text evidence="1">The sequence shown here is derived from an EMBL/GenBank/DDBJ whole genome shotgun (WGS) entry which is preliminary data.</text>
</comment>
<proteinExistence type="predicted"/>
<dbReference type="EMBL" id="VYZN01000018">
    <property type="protein sequence ID" value="KAE9537572.1"/>
    <property type="molecule type" value="Genomic_DNA"/>
</dbReference>
<evidence type="ECO:0000313" key="1">
    <source>
        <dbReference type="EMBL" id="KAE9537572.1"/>
    </source>
</evidence>
<sequence>MKNRLKLLRSDAQWCQIVFRNLMITLTEIAIRYSNTYTLIIGSNAQAVLTASLISTKKKKDKCLLDRIIVLAVAWTVLNSFYNTSQTYLSILHGHQSLLYVANIFYSVISQITNLPKAGAIYCVFRQIILENAFQNFTLRKITNAPPFVSNMTLHKDLGIKTVEEEAAVFYKRFYNKLENHENPLIKSLHIPSLPGNPRRRLKRKWCRDHLI</sequence>
<organism evidence="1 2">
    <name type="scientific">Aphis glycines</name>
    <name type="common">Soybean aphid</name>
    <dbReference type="NCBI Taxonomy" id="307491"/>
    <lineage>
        <taxon>Eukaryota</taxon>
        <taxon>Metazoa</taxon>
        <taxon>Ecdysozoa</taxon>
        <taxon>Arthropoda</taxon>
        <taxon>Hexapoda</taxon>
        <taxon>Insecta</taxon>
        <taxon>Pterygota</taxon>
        <taxon>Neoptera</taxon>
        <taxon>Paraneoptera</taxon>
        <taxon>Hemiptera</taxon>
        <taxon>Sternorrhyncha</taxon>
        <taxon>Aphidomorpha</taxon>
        <taxon>Aphidoidea</taxon>
        <taxon>Aphididae</taxon>
        <taxon>Aphidini</taxon>
        <taxon>Aphis</taxon>
        <taxon>Aphis</taxon>
    </lineage>
</organism>
<dbReference type="Proteomes" id="UP000475862">
    <property type="component" value="Unassembled WGS sequence"/>
</dbReference>
<evidence type="ECO:0000313" key="2">
    <source>
        <dbReference type="Proteomes" id="UP000475862"/>
    </source>
</evidence>
<gene>
    <name evidence="1" type="ORF">AGLY_006595</name>
</gene>